<comment type="caution">
    <text evidence="2">The sequence shown here is derived from an EMBL/GenBank/DDBJ whole genome shotgun (WGS) entry which is preliminary data.</text>
</comment>
<dbReference type="AlphaFoldDB" id="A0A327Q626"/>
<evidence type="ECO:0000313" key="3">
    <source>
        <dbReference type="Proteomes" id="UP000249547"/>
    </source>
</evidence>
<evidence type="ECO:0000256" key="1">
    <source>
        <dbReference type="SAM" id="MobiDB-lite"/>
    </source>
</evidence>
<dbReference type="Proteomes" id="UP000249547">
    <property type="component" value="Unassembled WGS sequence"/>
</dbReference>
<evidence type="ECO:0000313" key="2">
    <source>
        <dbReference type="EMBL" id="RAI99879.1"/>
    </source>
</evidence>
<accession>A0A327Q626</accession>
<dbReference type="EMBL" id="QLLL01000009">
    <property type="protein sequence ID" value="RAI99879.1"/>
    <property type="molecule type" value="Genomic_DNA"/>
</dbReference>
<dbReference type="RefSeq" id="WP_111599823.1">
    <property type="nucleotide sequence ID" value="NZ_QLLL01000009.1"/>
</dbReference>
<organism evidence="2 3">
    <name type="scientific">Chitinophaga skermanii</name>
    <dbReference type="NCBI Taxonomy" id="331697"/>
    <lineage>
        <taxon>Bacteria</taxon>
        <taxon>Pseudomonadati</taxon>
        <taxon>Bacteroidota</taxon>
        <taxon>Chitinophagia</taxon>
        <taxon>Chitinophagales</taxon>
        <taxon>Chitinophagaceae</taxon>
        <taxon>Chitinophaga</taxon>
    </lineage>
</organism>
<keyword evidence="3" id="KW-1185">Reference proteome</keyword>
<name>A0A327Q626_9BACT</name>
<feature type="compositionally biased region" description="Polar residues" evidence="1">
    <location>
        <begin position="160"/>
        <end position="173"/>
    </location>
</feature>
<dbReference type="OrthoDB" id="1100725at2"/>
<reference evidence="2 3" key="1">
    <citation type="submission" date="2018-06" db="EMBL/GenBank/DDBJ databases">
        <title>Genomic Encyclopedia of Archaeal and Bacterial Type Strains, Phase II (KMG-II): from individual species to whole genera.</title>
        <authorList>
            <person name="Goeker M."/>
        </authorList>
    </citation>
    <scope>NUCLEOTIDE SEQUENCE [LARGE SCALE GENOMIC DNA]</scope>
    <source>
        <strain evidence="2 3">DSM 23857</strain>
    </source>
</reference>
<feature type="region of interest" description="Disordered" evidence="1">
    <location>
        <begin position="153"/>
        <end position="182"/>
    </location>
</feature>
<sequence>MEKINALIEKLMELKNSRSDLHTISYYSQLLQAEVMHHLHLLQEQRPSPQSHVAVIMPNRAVVEDIPTAHTSPVQPSPAPTPATPPVQPVQHVDIPVVQPVAPVATPAPAAAIQPVSPPVQPVQMEVPVVQELPKVKQSIEEKIQASLFEVPHYEPPTHHNGSSNGHQHTQQPEAPKTNGASLNDILRKNTVEVGQRLGDMKVQDLRNAIGINDKFQFIQELFRGDKAMYDRSIKTINEADSYHSANYWIERELVIKLGWQEEDHLVQQFHAIVKKRFS</sequence>
<proteinExistence type="predicted"/>
<protein>
    <submittedName>
        <fullName evidence="2">Uncharacterized protein</fullName>
    </submittedName>
</protein>
<gene>
    <name evidence="2" type="ORF">LX64_04433</name>
</gene>